<reference evidence="3 4" key="1">
    <citation type="submission" date="2020-06" db="EMBL/GenBank/DDBJ databases">
        <title>Sulfitobacter algicola sp. nov., isolated from green algae.</title>
        <authorList>
            <person name="Wang C."/>
        </authorList>
    </citation>
    <scope>NUCLEOTIDE SEQUENCE [LARGE SCALE GENOMIC DNA]</scope>
    <source>
        <strain evidence="3 4">1151</strain>
    </source>
</reference>
<dbReference type="EMBL" id="JABUFE010000009">
    <property type="protein sequence ID" value="NSX55958.1"/>
    <property type="molecule type" value="Genomic_DNA"/>
</dbReference>
<organism evidence="3 4">
    <name type="scientific">Parasulfitobacter algicola</name>
    <dbReference type="NCBI Taxonomy" id="2614809"/>
    <lineage>
        <taxon>Bacteria</taxon>
        <taxon>Pseudomonadati</taxon>
        <taxon>Pseudomonadota</taxon>
        <taxon>Alphaproteobacteria</taxon>
        <taxon>Rhodobacterales</taxon>
        <taxon>Roseobacteraceae</taxon>
        <taxon>Parasulfitobacter</taxon>
    </lineage>
</organism>
<feature type="domain" description="Tail specific protease" evidence="2">
    <location>
        <begin position="232"/>
        <end position="448"/>
    </location>
</feature>
<feature type="signal peptide" evidence="1">
    <location>
        <begin position="1"/>
        <end position="21"/>
    </location>
</feature>
<dbReference type="Gene3D" id="3.30.750.44">
    <property type="match status" value="1"/>
</dbReference>
<keyword evidence="4" id="KW-1185">Reference proteome</keyword>
<dbReference type="CDD" id="cd07563">
    <property type="entry name" value="Peptidase_S41_IRBP"/>
    <property type="match status" value="1"/>
</dbReference>
<proteinExistence type="predicted"/>
<keyword evidence="1" id="KW-0732">Signal</keyword>
<feature type="chain" id="PRO_5045185818" evidence="1">
    <location>
        <begin position="22"/>
        <end position="476"/>
    </location>
</feature>
<dbReference type="RefSeq" id="WP_174139108.1">
    <property type="nucleotide sequence ID" value="NZ_JABUFE010000009.1"/>
</dbReference>
<name>A0ABX2IZW7_9RHOB</name>
<comment type="caution">
    <text evidence="3">The sequence shown here is derived from an EMBL/GenBank/DDBJ whole genome shotgun (WGS) entry which is preliminary data.</text>
</comment>
<dbReference type="InterPro" id="IPR029045">
    <property type="entry name" value="ClpP/crotonase-like_dom_sf"/>
</dbReference>
<gene>
    <name evidence="3" type="ORF">HRQ87_14225</name>
</gene>
<evidence type="ECO:0000313" key="4">
    <source>
        <dbReference type="Proteomes" id="UP000777935"/>
    </source>
</evidence>
<dbReference type="InterPro" id="IPR028204">
    <property type="entry name" value="Tricorn_C1"/>
</dbReference>
<evidence type="ECO:0000256" key="1">
    <source>
        <dbReference type="SAM" id="SignalP"/>
    </source>
</evidence>
<dbReference type="PANTHER" id="PTHR11261:SF3">
    <property type="entry name" value="RETINOL-BINDING PROTEIN 3"/>
    <property type="match status" value="1"/>
</dbReference>
<dbReference type="Gene3D" id="3.90.226.10">
    <property type="entry name" value="2-enoyl-CoA Hydratase, Chain A, domain 1"/>
    <property type="match status" value="1"/>
</dbReference>
<dbReference type="PANTHER" id="PTHR11261">
    <property type="entry name" value="INTERPHOTORECEPTOR RETINOID-BINDING PROTEIN"/>
    <property type="match status" value="1"/>
</dbReference>
<dbReference type="Proteomes" id="UP000777935">
    <property type="component" value="Unassembled WGS sequence"/>
</dbReference>
<dbReference type="Pfam" id="PF14684">
    <property type="entry name" value="Tricorn_C1"/>
    <property type="match status" value="1"/>
</dbReference>
<protein>
    <submittedName>
        <fullName evidence="3">S41 family peptidase</fullName>
    </submittedName>
</protein>
<dbReference type="Pfam" id="PF03572">
    <property type="entry name" value="Peptidase_S41"/>
    <property type="match status" value="1"/>
</dbReference>
<dbReference type="SUPFAM" id="SSF52096">
    <property type="entry name" value="ClpP/crotonase"/>
    <property type="match status" value="1"/>
</dbReference>
<dbReference type="InterPro" id="IPR005151">
    <property type="entry name" value="Tail-specific_protease"/>
</dbReference>
<dbReference type="SMART" id="SM00245">
    <property type="entry name" value="TSPc"/>
    <property type="match status" value="1"/>
</dbReference>
<accession>A0ABX2IZW7</accession>
<sequence>MRRTTKAAACTTAALSLLACAGTTADIATRLQLQQSVWISDGYGYVIDLRPGQQRLYHVAGKSCVLDQAASAELDSILTSDSVQVGVSGSSFTYGIKYEPHRTTYISQDALPAACAAPLQNTVEGNFQAFADIFAANYAFFDLYGVNWDARVRKARQRLSADMTEEALFALFARMIAPLQDGHLELNAEIDGAEYSAAPKTTPLGRGVSKLAETLGVDEDEVFVAQLENYWVDGIAKQILQDQGTTAAGGKIQYGVIDGNIGYLAVLMLTGLTEDELLSTSDNFDADREYAAINQIMDDVMTAFADANVQAVIVDASINFGGNDFLGREIAARFADERRLVLTKRAADAQGAQATPVYVQPSDQPSFYGPVYLMTTQSTVSAGEIMTLAFRAQPNVTHVGQPTQGALSDVLYKTLPNGWEIGMSNEVYRDQNGILWEGRGIPPELPINIFSETNLVSRHPAAVRGLVAHIQRTQSN</sequence>
<dbReference type="PROSITE" id="PS51257">
    <property type="entry name" value="PROKAR_LIPOPROTEIN"/>
    <property type="match status" value="1"/>
</dbReference>
<evidence type="ECO:0000259" key="2">
    <source>
        <dbReference type="SMART" id="SM00245"/>
    </source>
</evidence>
<evidence type="ECO:0000313" key="3">
    <source>
        <dbReference type="EMBL" id="NSX55958.1"/>
    </source>
</evidence>